<dbReference type="Proteomes" id="UP000093928">
    <property type="component" value="Unassembled WGS sequence"/>
</dbReference>
<feature type="compositionally biased region" description="Pro residues" evidence="1">
    <location>
        <begin position="43"/>
        <end position="56"/>
    </location>
</feature>
<evidence type="ECO:0000313" key="2">
    <source>
        <dbReference type="EMBL" id="OBK28467.1"/>
    </source>
</evidence>
<evidence type="ECO:0000313" key="3">
    <source>
        <dbReference type="Proteomes" id="UP000093928"/>
    </source>
</evidence>
<sequence length="118" mass="12973">MPRGTVHIGGPVDLTVGFYVPGQGAPPPPRQSGYGWNNGQAPGAPPPNWEGPPPPNGWDGAPPAGGWNRPWQGPARDVAYGQQYFAPFNYNNYTVLPVFNWQYGGWGYWFMGLWVPLY</sequence>
<evidence type="ECO:0000256" key="1">
    <source>
        <dbReference type="SAM" id="MobiDB-lite"/>
    </source>
</evidence>
<protein>
    <submittedName>
        <fullName evidence="2">Uncharacterized protein</fullName>
    </submittedName>
</protein>
<dbReference type="AlphaFoldDB" id="A0A1A3P7A1"/>
<feature type="region of interest" description="Disordered" evidence="1">
    <location>
        <begin position="19"/>
        <end position="70"/>
    </location>
</feature>
<feature type="compositionally biased region" description="Low complexity" evidence="1">
    <location>
        <begin position="57"/>
        <end position="68"/>
    </location>
</feature>
<comment type="caution">
    <text evidence="2">The sequence shown here is derived from an EMBL/GenBank/DDBJ whole genome shotgun (WGS) entry which is preliminary data.</text>
</comment>
<accession>A0A1A3P7A1</accession>
<organism evidence="2 3">
    <name type="scientific">Mycobacterium asiaticum</name>
    <dbReference type="NCBI Taxonomy" id="1790"/>
    <lineage>
        <taxon>Bacteria</taxon>
        <taxon>Bacillati</taxon>
        <taxon>Actinomycetota</taxon>
        <taxon>Actinomycetes</taxon>
        <taxon>Mycobacteriales</taxon>
        <taxon>Mycobacteriaceae</taxon>
        <taxon>Mycobacterium</taxon>
    </lineage>
</organism>
<dbReference type="EMBL" id="LZLS01000078">
    <property type="protein sequence ID" value="OBK28467.1"/>
    <property type="molecule type" value="Genomic_DNA"/>
</dbReference>
<dbReference type="OrthoDB" id="4578563at2"/>
<reference evidence="2 3" key="1">
    <citation type="submission" date="2016-06" db="EMBL/GenBank/DDBJ databases">
        <authorList>
            <person name="Kjaerup R.B."/>
            <person name="Dalgaard T.S."/>
            <person name="Juul-Madsen H.R."/>
        </authorList>
    </citation>
    <scope>NUCLEOTIDE SEQUENCE [LARGE SCALE GENOMIC DNA]</scope>
    <source>
        <strain evidence="2 3">1165133.8</strain>
    </source>
</reference>
<proteinExistence type="predicted"/>
<name>A0A1A3P7A1_MYCAS</name>
<gene>
    <name evidence="2" type="ORF">A5634_20460</name>
</gene>
<dbReference type="NCBIfam" id="NF043060">
    <property type="entry name" value="MAP_0585_fam"/>
    <property type="match status" value="1"/>
</dbReference>
<dbReference type="InterPro" id="IPR049959">
    <property type="entry name" value="MAP_0585-like"/>
</dbReference>